<dbReference type="InterPro" id="IPR028589">
    <property type="entry name" value="SPB1-like"/>
</dbReference>
<feature type="region of interest" description="Disordered" evidence="8">
    <location>
        <begin position="548"/>
        <end position="937"/>
    </location>
</feature>
<dbReference type="GO" id="GO:0000466">
    <property type="term" value="P:maturation of 5.8S rRNA from tricistronic rRNA transcript (SSU-rRNA, 5.8S rRNA, LSU-rRNA)"/>
    <property type="evidence" value="ECO:0007669"/>
    <property type="project" value="TreeGrafter"/>
</dbReference>
<dbReference type="EMBL" id="MIGC01000126">
    <property type="protein sequence ID" value="PHJ25849.1"/>
    <property type="molecule type" value="Genomic_DNA"/>
</dbReference>
<dbReference type="VEuPathDB" id="ToxoDB:CSUI_000297"/>
<evidence type="ECO:0000256" key="1">
    <source>
        <dbReference type="ARBA" id="ARBA00004604"/>
    </source>
</evidence>
<dbReference type="HAMAP" id="MF_03163">
    <property type="entry name" value="RNA_methyltr_E_SPB1"/>
    <property type="match status" value="1"/>
</dbReference>
<dbReference type="InterPro" id="IPR002877">
    <property type="entry name" value="RNA_MeTrfase_FtsJ_dom"/>
</dbReference>
<evidence type="ECO:0000256" key="6">
    <source>
        <dbReference type="ARBA" id="ARBA00022691"/>
    </source>
</evidence>
<evidence type="ECO:0000256" key="5">
    <source>
        <dbReference type="ARBA" id="ARBA00022679"/>
    </source>
</evidence>
<feature type="domain" description="DUF3381" evidence="11">
    <location>
        <begin position="333"/>
        <end position="500"/>
    </location>
</feature>
<evidence type="ECO:0000256" key="3">
    <source>
        <dbReference type="ARBA" id="ARBA00022552"/>
    </source>
</evidence>
<proteinExistence type="inferred from homology"/>
<evidence type="ECO:0000313" key="13">
    <source>
        <dbReference type="Proteomes" id="UP000221165"/>
    </source>
</evidence>
<dbReference type="HAMAP" id="MF_01547">
    <property type="entry name" value="RNA_methyltr_E"/>
    <property type="match status" value="1"/>
</dbReference>
<keyword evidence="4 12" id="KW-0489">Methyltransferase</keyword>
<evidence type="ECO:0000256" key="7">
    <source>
        <dbReference type="ARBA" id="ARBA00023242"/>
    </source>
</evidence>
<feature type="compositionally biased region" description="Basic and acidic residues" evidence="8">
    <location>
        <begin position="741"/>
        <end position="751"/>
    </location>
</feature>
<feature type="compositionally biased region" description="Acidic residues" evidence="8">
    <location>
        <begin position="829"/>
        <end position="850"/>
    </location>
</feature>
<dbReference type="InterPro" id="IPR015507">
    <property type="entry name" value="rRNA-MeTfrase_E"/>
</dbReference>
<dbReference type="GeneID" id="94423742"/>
<feature type="compositionally biased region" description="Acidic residues" evidence="8">
    <location>
        <begin position="794"/>
        <end position="804"/>
    </location>
</feature>
<dbReference type="PANTHER" id="PTHR10920:SF13">
    <property type="entry name" value="PRE-RRNA 2'-O-RIBOSE RNA METHYLTRANSFERASE FTSJ3"/>
    <property type="match status" value="1"/>
</dbReference>
<dbReference type="InterPro" id="IPR012920">
    <property type="entry name" value="rRNA_MeTfrase_SPB1-like_C"/>
</dbReference>
<dbReference type="GO" id="GO:0005730">
    <property type="term" value="C:nucleolus"/>
    <property type="evidence" value="ECO:0007669"/>
    <property type="project" value="UniProtKB-SubCell"/>
</dbReference>
<dbReference type="Pfam" id="PF01728">
    <property type="entry name" value="FtsJ"/>
    <property type="match status" value="1"/>
</dbReference>
<keyword evidence="13" id="KW-1185">Reference proteome</keyword>
<keyword evidence="5 12" id="KW-0808">Transferase</keyword>
<feature type="compositionally biased region" description="Low complexity" evidence="8">
    <location>
        <begin position="716"/>
        <end position="740"/>
    </location>
</feature>
<keyword evidence="7" id="KW-0539">Nucleus</keyword>
<evidence type="ECO:0000313" key="12">
    <source>
        <dbReference type="EMBL" id="PHJ25849.1"/>
    </source>
</evidence>
<keyword evidence="6" id="KW-0949">S-adenosyl-L-methionine</keyword>
<keyword evidence="2" id="KW-0690">Ribosome biogenesis</keyword>
<dbReference type="AlphaFoldDB" id="A0A2C6LEK7"/>
<dbReference type="GO" id="GO:0000463">
    <property type="term" value="P:maturation of LSU-rRNA from tricistronic rRNA transcript (SSU-rRNA, 5.8S rRNA, LSU-rRNA)"/>
    <property type="evidence" value="ECO:0007669"/>
    <property type="project" value="TreeGrafter"/>
</dbReference>
<gene>
    <name evidence="12" type="ORF">CSUI_000297</name>
</gene>
<name>A0A2C6LEK7_9APIC</name>
<dbReference type="RefSeq" id="XP_067927495.1">
    <property type="nucleotide sequence ID" value="XM_068060531.1"/>
</dbReference>
<feature type="compositionally biased region" description="Basic and acidic residues" evidence="8">
    <location>
        <begin position="663"/>
        <end position="679"/>
    </location>
</feature>
<evidence type="ECO:0000259" key="9">
    <source>
        <dbReference type="Pfam" id="PF01728"/>
    </source>
</evidence>
<dbReference type="PANTHER" id="PTHR10920">
    <property type="entry name" value="RIBOSOMAL RNA METHYLTRANSFERASE"/>
    <property type="match status" value="1"/>
</dbReference>
<feature type="compositionally biased region" description="Polar residues" evidence="8">
    <location>
        <begin position="752"/>
        <end position="765"/>
    </location>
</feature>
<accession>A0A2C6LEK7</accession>
<evidence type="ECO:0000256" key="2">
    <source>
        <dbReference type="ARBA" id="ARBA00022517"/>
    </source>
</evidence>
<organism evidence="12 13">
    <name type="scientific">Cystoisospora suis</name>
    <dbReference type="NCBI Taxonomy" id="483139"/>
    <lineage>
        <taxon>Eukaryota</taxon>
        <taxon>Sar</taxon>
        <taxon>Alveolata</taxon>
        <taxon>Apicomplexa</taxon>
        <taxon>Conoidasida</taxon>
        <taxon>Coccidia</taxon>
        <taxon>Eucoccidiorida</taxon>
        <taxon>Eimeriorina</taxon>
        <taxon>Sarcocystidae</taxon>
        <taxon>Cystoisospora</taxon>
    </lineage>
</organism>
<dbReference type="FunFam" id="3.40.50.150:FF:000004">
    <property type="entry name" value="AdoMet-dependent rRNA methyltransferase SPB1"/>
    <property type="match status" value="1"/>
</dbReference>
<comment type="caution">
    <text evidence="12">The sequence shown here is derived from an EMBL/GenBank/DDBJ whole genome shotgun (WGS) entry which is preliminary data.</text>
</comment>
<evidence type="ECO:0000259" key="11">
    <source>
        <dbReference type="Pfam" id="PF11861"/>
    </source>
</evidence>
<feature type="compositionally biased region" description="Acidic residues" evidence="8">
    <location>
        <begin position="680"/>
        <end position="697"/>
    </location>
</feature>
<dbReference type="Gene3D" id="3.40.50.150">
    <property type="entry name" value="Vaccinia Virus protein VP39"/>
    <property type="match status" value="1"/>
</dbReference>
<feature type="compositionally biased region" description="Basic and acidic residues" evidence="8">
    <location>
        <begin position="913"/>
        <end position="925"/>
    </location>
</feature>
<comment type="subcellular location">
    <subcellularLocation>
        <location evidence="1">Nucleus</location>
        <location evidence="1">Nucleolus</location>
    </subcellularLocation>
</comment>
<feature type="compositionally biased region" description="Acidic residues" evidence="8">
    <location>
        <begin position="591"/>
        <end position="600"/>
    </location>
</feature>
<feature type="domain" description="Ribosomal RNA methyltransferase FtsJ" evidence="9">
    <location>
        <begin position="28"/>
        <end position="205"/>
    </location>
</feature>
<dbReference type="GO" id="GO:0016435">
    <property type="term" value="F:rRNA (guanine) methyltransferase activity"/>
    <property type="evidence" value="ECO:0007669"/>
    <property type="project" value="TreeGrafter"/>
</dbReference>
<sequence length="1067" mass="120644">MGGRSEQRKKKGKERLDKFYHLAKEQGYRARSAFKLLQLSQRFHLFQKNCRSVVDLCAAPGGWLQVAAKHCPVASTIVGIDLVPIQPIKGVETFTGDITTASCAAKLKKLVKFGDVDLVLHDGSPNMGTDWSIDAFNQNTLVLSAARLASQLLREGGIFVTKVFRSSDYTSLLYVFNTLFSRVDSTKPQASRAVSAEIFVVCQGYKKPSVLDERLFDPRYIFYCQDDKKGKEQGDDDEEGETKRSSLLSLNKEKLSRKRLSGGEGEDDGGEGGLKKQLASLKRTGGGGEDGSDESSSSEGGEEEEEEEGIFFSKGGGMKGQFAELIRKREKRYRDTDWLSNMRSVSVYEFFTSKDPTTLLLTGTRDLFFTSRKNQGEESNERQQLEENIRTHPLTTNEILDCLKDIQVLGKGDLAGLLKWRFRVKKDLLRKKQSVGQEGEKQKKWKEGQGADDDEEEDRKADSMEDDEELDQELVRFHDSVRRRESKQQKRQERKQKQLELRKRLTRGAFSDGAEGLGADPDLFSLGANTAELLQSEEKYVDADLLLTGGEDEQDPGSTLSPWNKNQGDAGDEIDGGKAKKKALRHPGGGDEIEDEEDEMEWRQLEQDEDLDDIDRMEASLTVNHRLGKLNADLGNGKRKKKITRREKVTQEWVSELQGFRDSIQDRAYQELSAKRQREEEEDDDEEEEDEEEEDDHGSDRRPKEVLDEDEEDHTTTTSSSPASNRNSKSISSTPSTSESSGRDSHSEKGEGQSSRRVQVSTERWFSQPMFSDMGTSDESMLPSMLLPSTLGEDGVDDEEDDDFNPVIGNKDNNNTQSLKKKEGKNDPDEQEDSEGEEEDGEKSSDDEDRSEVIRELDDSALPQVPLSEKQRKRKQRAALEEKKAKGSLSKKRKRTDGDDLLGGGDELEDESDRTGLRGKTRIEEVPAPPPMQFSRPTDADEIAEIQALGSLLVKKRSRMDLLDGAYNRYAFNDDALPEWFEEDEKAHTKPELPVTKELMREYRRKLLDISRRPIRKVQEARARKKLREKRRLQKVKSQTAAVAESTEFTESAKARAIEKIARKARK</sequence>
<dbReference type="GO" id="GO:0008650">
    <property type="term" value="F:rRNA (uridine-2'-O-)-methyltransferase activity"/>
    <property type="evidence" value="ECO:0007669"/>
    <property type="project" value="TreeGrafter"/>
</dbReference>
<feature type="compositionally biased region" description="Acidic residues" evidence="8">
    <location>
        <begin position="300"/>
        <end position="309"/>
    </location>
</feature>
<feature type="non-terminal residue" evidence="12">
    <location>
        <position position="1067"/>
    </location>
</feature>
<dbReference type="SUPFAM" id="SSF53335">
    <property type="entry name" value="S-adenosyl-L-methionine-dependent methyltransferases"/>
    <property type="match status" value="1"/>
</dbReference>
<dbReference type="GO" id="GO:0030687">
    <property type="term" value="C:preribosome, large subunit precursor"/>
    <property type="evidence" value="ECO:0007669"/>
    <property type="project" value="TreeGrafter"/>
</dbReference>
<dbReference type="OrthoDB" id="1287559at2759"/>
<evidence type="ECO:0000259" key="10">
    <source>
        <dbReference type="Pfam" id="PF07780"/>
    </source>
</evidence>
<dbReference type="Proteomes" id="UP000221165">
    <property type="component" value="Unassembled WGS sequence"/>
</dbReference>
<dbReference type="Pfam" id="PF07780">
    <property type="entry name" value="Spb1_C"/>
    <property type="match status" value="1"/>
</dbReference>
<reference evidence="12 13" key="1">
    <citation type="journal article" date="2017" name="Int. J. Parasitol.">
        <title>The genome of the protozoan parasite Cystoisospora suis and a reverse vaccinology approach to identify vaccine candidates.</title>
        <authorList>
            <person name="Palmieri N."/>
            <person name="Shrestha A."/>
            <person name="Ruttkowski B."/>
            <person name="Beck T."/>
            <person name="Vogl C."/>
            <person name="Tomley F."/>
            <person name="Blake D.P."/>
            <person name="Joachim A."/>
        </authorList>
    </citation>
    <scope>NUCLEOTIDE SEQUENCE [LARGE SCALE GENOMIC DNA]</scope>
    <source>
        <strain evidence="12 13">Wien I</strain>
    </source>
</reference>
<dbReference type="InterPro" id="IPR024576">
    <property type="entry name" value="rRNA_MeTfrase_Spb1_DUF3381"/>
</dbReference>
<feature type="compositionally biased region" description="Basic and acidic residues" evidence="8">
    <location>
        <begin position="438"/>
        <end position="449"/>
    </location>
</feature>
<feature type="compositionally biased region" description="Polar residues" evidence="8">
    <location>
        <begin position="556"/>
        <end position="567"/>
    </location>
</feature>
<feature type="domain" description="Ribosomal RNA methyltransferase SPB1-like C-terminal" evidence="10">
    <location>
        <begin position="936"/>
        <end position="1066"/>
    </location>
</feature>
<dbReference type="InterPro" id="IPR050082">
    <property type="entry name" value="RNA_methyltr_RlmE"/>
</dbReference>
<feature type="compositionally biased region" description="Basic and acidic residues" evidence="8">
    <location>
        <begin position="473"/>
        <end position="503"/>
    </location>
</feature>
<evidence type="ECO:0000256" key="8">
    <source>
        <dbReference type="SAM" id="MobiDB-lite"/>
    </source>
</evidence>
<dbReference type="InterPro" id="IPR029063">
    <property type="entry name" value="SAM-dependent_MTases_sf"/>
</dbReference>
<dbReference type="Pfam" id="PF11861">
    <property type="entry name" value="DUF3381"/>
    <property type="match status" value="1"/>
</dbReference>
<feature type="compositionally biased region" description="Low complexity" evidence="8">
    <location>
        <begin position="780"/>
        <end position="793"/>
    </location>
</feature>
<keyword evidence="3" id="KW-0698">rRNA processing</keyword>
<feature type="region of interest" description="Disordered" evidence="8">
    <location>
        <begin position="433"/>
        <end position="518"/>
    </location>
</feature>
<evidence type="ECO:0000256" key="4">
    <source>
        <dbReference type="ARBA" id="ARBA00022603"/>
    </source>
</evidence>
<feature type="region of interest" description="Disordered" evidence="8">
    <location>
        <begin position="228"/>
        <end position="316"/>
    </location>
</feature>
<protein>
    <submittedName>
        <fullName evidence="12">Ribosomal rna large subunit methyltransferase j protein</fullName>
    </submittedName>
</protein>